<evidence type="ECO:0000313" key="10">
    <source>
        <dbReference type="Proteomes" id="UP000308891"/>
    </source>
</evidence>
<dbReference type="InterPro" id="IPR002781">
    <property type="entry name" value="TM_pro_TauE-like"/>
</dbReference>
<feature type="transmembrane region" description="Helical" evidence="8">
    <location>
        <begin position="106"/>
        <end position="127"/>
    </location>
</feature>
<comment type="subcellular location">
    <subcellularLocation>
        <location evidence="1 8">Cell membrane</location>
        <topology evidence="1 8">Multi-pass membrane protein</topology>
    </subcellularLocation>
</comment>
<feature type="transmembrane region" description="Helical" evidence="8">
    <location>
        <begin position="204"/>
        <end position="222"/>
    </location>
</feature>
<comment type="caution">
    <text evidence="9">The sequence shown here is derived from an EMBL/GenBank/DDBJ whole genome shotgun (WGS) entry which is preliminary data.</text>
</comment>
<evidence type="ECO:0000256" key="5">
    <source>
        <dbReference type="ARBA" id="ARBA00022692"/>
    </source>
</evidence>
<evidence type="ECO:0000256" key="6">
    <source>
        <dbReference type="ARBA" id="ARBA00022989"/>
    </source>
</evidence>
<dbReference type="OrthoDB" id="7029178at2"/>
<dbReference type="PANTHER" id="PTHR30269:SF37">
    <property type="entry name" value="MEMBRANE TRANSPORTER PROTEIN"/>
    <property type="match status" value="1"/>
</dbReference>
<feature type="transmembrane region" description="Helical" evidence="8">
    <location>
        <begin position="234"/>
        <end position="251"/>
    </location>
</feature>
<reference evidence="9 10" key="1">
    <citation type="submission" date="2019-04" db="EMBL/GenBank/DDBJ databases">
        <title>Crenobacter sp. nov.</title>
        <authorList>
            <person name="Shi S."/>
        </authorList>
    </citation>
    <scope>NUCLEOTIDE SEQUENCE [LARGE SCALE GENOMIC DNA]</scope>
    <source>
        <strain evidence="9 10">GY 70310</strain>
    </source>
</reference>
<dbReference type="Proteomes" id="UP000308891">
    <property type="component" value="Unassembled WGS sequence"/>
</dbReference>
<dbReference type="AlphaFoldDB" id="A0A4T0UX03"/>
<keyword evidence="4 8" id="KW-1003">Cell membrane</keyword>
<evidence type="ECO:0000256" key="4">
    <source>
        <dbReference type="ARBA" id="ARBA00022475"/>
    </source>
</evidence>
<dbReference type="PANTHER" id="PTHR30269">
    <property type="entry name" value="TRANSMEMBRANE PROTEIN YFCA"/>
    <property type="match status" value="1"/>
</dbReference>
<evidence type="ECO:0000256" key="7">
    <source>
        <dbReference type="ARBA" id="ARBA00023136"/>
    </source>
</evidence>
<feature type="transmembrane region" description="Helical" evidence="8">
    <location>
        <begin position="179"/>
        <end position="198"/>
    </location>
</feature>
<evidence type="ECO:0000256" key="8">
    <source>
        <dbReference type="RuleBase" id="RU363041"/>
    </source>
</evidence>
<evidence type="ECO:0000256" key="2">
    <source>
        <dbReference type="ARBA" id="ARBA00009142"/>
    </source>
</evidence>
<feature type="transmembrane region" description="Helical" evidence="8">
    <location>
        <begin position="80"/>
        <end position="99"/>
    </location>
</feature>
<accession>A0A4T0UX03</accession>
<dbReference type="Pfam" id="PF01925">
    <property type="entry name" value="TauE"/>
    <property type="match status" value="1"/>
</dbReference>
<sequence length="252" mass="26484">MEPPLLSLPLLPSALLTLSVAAAAYLQALTGFAFGLVLLALSVQLGVLPISDASQLVNCLTLFGALVLLGRGQLTPHWRLLAWGLLPALPMVPVGLWLLGVMSGDAVYWLGKVLGGIIVLSSALMLWPPRLSVLAGTRWLRVSAGALSGLMGGMFATAGPPLVLLFYQLGLPAARVRDTLLLVFAGAGLLRLLVAVPTGAFNAGLLPVTLMMLPVYWLANRLGARTVARVDTAWLRRLVAMLLLASGLAMLV</sequence>
<name>A0A4T0UX03_9NEIS</name>
<dbReference type="EMBL" id="STGJ01000007">
    <property type="protein sequence ID" value="TIC83407.1"/>
    <property type="molecule type" value="Genomic_DNA"/>
</dbReference>
<keyword evidence="3" id="KW-0813">Transport</keyword>
<feature type="transmembrane region" description="Helical" evidence="8">
    <location>
        <begin position="147"/>
        <end position="167"/>
    </location>
</feature>
<evidence type="ECO:0000256" key="1">
    <source>
        <dbReference type="ARBA" id="ARBA00004651"/>
    </source>
</evidence>
<organism evidence="9 10">
    <name type="scientific">Crenobacter intestini</name>
    <dbReference type="NCBI Taxonomy" id="2563443"/>
    <lineage>
        <taxon>Bacteria</taxon>
        <taxon>Pseudomonadati</taxon>
        <taxon>Pseudomonadota</taxon>
        <taxon>Betaproteobacteria</taxon>
        <taxon>Neisseriales</taxon>
        <taxon>Neisseriaceae</taxon>
        <taxon>Crenobacter</taxon>
    </lineage>
</organism>
<feature type="transmembrane region" description="Helical" evidence="8">
    <location>
        <begin position="31"/>
        <end position="49"/>
    </location>
</feature>
<keyword evidence="10" id="KW-1185">Reference proteome</keyword>
<dbReference type="GO" id="GO:0005886">
    <property type="term" value="C:plasma membrane"/>
    <property type="evidence" value="ECO:0007669"/>
    <property type="project" value="UniProtKB-SubCell"/>
</dbReference>
<dbReference type="InterPro" id="IPR052017">
    <property type="entry name" value="TSUP"/>
</dbReference>
<evidence type="ECO:0000256" key="3">
    <source>
        <dbReference type="ARBA" id="ARBA00022448"/>
    </source>
</evidence>
<proteinExistence type="inferred from homology"/>
<feature type="transmembrane region" description="Helical" evidence="8">
    <location>
        <begin position="56"/>
        <end position="74"/>
    </location>
</feature>
<gene>
    <name evidence="9" type="ORF">E5K04_07560</name>
</gene>
<keyword evidence="7 8" id="KW-0472">Membrane</keyword>
<comment type="similarity">
    <text evidence="2 8">Belongs to the 4-toluene sulfonate uptake permease (TSUP) (TC 2.A.102) family.</text>
</comment>
<keyword evidence="6 8" id="KW-1133">Transmembrane helix</keyword>
<evidence type="ECO:0000313" key="9">
    <source>
        <dbReference type="EMBL" id="TIC83407.1"/>
    </source>
</evidence>
<keyword evidence="5 8" id="KW-0812">Transmembrane</keyword>
<protein>
    <recommendedName>
        <fullName evidence="8">Probable membrane transporter protein</fullName>
    </recommendedName>
</protein>